<protein>
    <recommendedName>
        <fullName evidence="4">Glutathione peroxidase</fullName>
    </recommendedName>
</protein>
<sequence>MGAVVAKLVFKSGKDKFSTSHESLLDIGATDIDGNRIEKLGSILKGKRCTLVSNLYKEYRDQGFEILTFPCNQFGGQEPGTNQEVKQFIRELYGGEWPIFEKSDVNGENSNEVFKYLRYNSELNDKEKKEVKEIPWNFAKFLVNEDGEVVAYFGPRVEPITMVKDIEALLYQGC</sequence>
<dbReference type="GO" id="GO:0006979">
    <property type="term" value="P:response to oxidative stress"/>
    <property type="evidence" value="ECO:0007669"/>
    <property type="project" value="InterPro"/>
</dbReference>
<evidence type="ECO:0000256" key="2">
    <source>
        <dbReference type="ARBA" id="ARBA00022559"/>
    </source>
</evidence>
<comment type="similarity">
    <text evidence="1 4">Belongs to the glutathione peroxidase family.</text>
</comment>
<dbReference type="OrthoDB" id="446890at2759"/>
<dbReference type="SUPFAM" id="SSF52833">
    <property type="entry name" value="Thioredoxin-like"/>
    <property type="match status" value="1"/>
</dbReference>
<dbReference type="InParanoid" id="A0A078B637"/>
<dbReference type="OMA" id="MASGENW"/>
<dbReference type="PROSITE" id="PS51355">
    <property type="entry name" value="GLUTATHIONE_PEROXID_3"/>
    <property type="match status" value="1"/>
</dbReference>
<dbReference type="InterPro" id="IPR036249">
    <property type="entry name" value="Thioredoxin-like_sf"/>
</dbReference>
<dbReference type="Proteomes" id="UP000039865">
    <property type="component" value="Unassembled WGS sequence"/>
</dbReference>
<dbReference type="Gene3D" id="3.40.30.10">
    <property type="entry name" value="Glutaredoxin"/>
    <property type="match status" value="1"/>
</dbReference>
<organism evidence="5 6">
    <name type="scientific">Stylonychia lemnae</name>
    <name type="common">Ciliate</name>
    <dbReference type="NCBI Taxonomy" id="5949"/>
    <lineage>
        <taxon>Eukaryota</taxon>
        <taxon>Sar</taxon>
        <taxon>Alveolata</taxon>
        <taxon>Ciliophora</taxon>
        <taxon>Intramacronucleata</taxon>
        <taxon>Spirotrichea</taxon>
        <taxon>Stichotrichia</taxon>
        <taxon>Sporadotrichida</taxon>
        <taxon>Oxytrichidae</taxon>
        <taxon>Stylonychinae</taxon>
        <taxon>Stylonychia</taxon>
    </lineage>
</organism>
<dbReference type="PRINTS" id="PR01011">
    <property type="entry name" value="GLUTPROXDASE"/>
</dbReference>
<gene>
    <name evidence="5" type="primary">Contig18431.g19575</name>
    <name evidence="5" type="ORF">STYLEM_18823</name>
</gene>
<dbReference type="Pfam" id="PF00255">
    <property type="entry name" value="GSHPx"/>
    <property type="match status" value="1"/>
</dbReference>
<name>A0A078B637_STYLE</name>
<dbReference type="PANTHER" id="PTHR11592">
    <property type="entry name" value="GLUTATHIONE PEROXIDASE"/>
    <property type="match status" value="1"/>
</dbReference>
<dbReference type="PANTHER" id="PTHR11592:SF132">
    <property type="entry name" value="GLUTATHIONE PEROXIDASE 7, CHLOROPLASTIC-RELATED"/>
    <property type="match status" value="1"/>
</dbReference>
<evidence type="ECO:0000256" key="3">
    <source>
        <dbReference type="ARBA" id="ARBA00023002"/>
    </source>
</evidence>
<accession>A0A078B637</accession>
<keyword evidence="6" id="KW-1185">Reference proteome</keyword>
<dbReference type="InterPro" id="IPR000889">
    <property type="entry name" value="Glutathione_peroxidase"/>
</dbReference>
<dbReference type="GO" id="GO:0004601">
    <property type="term" value="F:peroxidase activity"/>
    <property type="evidence" value="ECO:0007669"/>
    <property type="project" value="UniProtKB-KW"/>
</dbReference>
<dbReference type="CDD" id="cd00340">
    <property type="entry name" value="GSH_Peroxidase"/>
    <property type="match status" value="1"/>
</dbReference>
<evidence type="ECO:0000256" key="4">
    <source>
        <dbReference type="RuleBase" id="RU000499"/>
    </source>
</evidence>
<keyword evidence="3 4" id="KW-0560">Oxidoreductase</keyword>
<keyword evidence="2 4" id="KW-0575">Peroxidase</keyword>
<evidence type="ECO:0000256" key="1">
    <source>
        <dbReference type="ARBA" id="ARBA00006926"/>
    </source>
</evidence>
<proteinExistence type="inferred from homology"/>
<dbReference type="EMBL" id="CCKQ01017792">
    <property type="protein sequence ID" value="CDW89686.1"/>
    <property type="molecule type" value="Genomic_DNA"/>
</dbReference>
<dbReference type="AlphaFoldDB" id="A0A078B637"/>
<evidence type="ECO:0000313" key="5">
    <source>
        <dbReference type="EMBL" id="CDW89686.1"/>
    </source>
</evidence>
<evidence type="ECO:0000313" key="6">
    <source>
        <dbReference type="Proteomes" id="UP000039865"/>
    </source>
</evidence>
<reference evidence="5 6" key="1">
    <citation type="submission" date="2014-06" db="EMBL/GenBank/DDBJ databases">
        <authorList>
            <person name="Swart Estienne"/>
        </authorList>
    </citation>
    <scope>NUCLEOTIDE SEQUENCE [LARGE SCALE GENOMIC DNA]</scope>
    <source>
        <strain evidence="5 6">130c</strain>
    </source>
</reference>